<keyword evidence="1" id="KW-0479">Metal-binding</keyword>
<accession>A0A9E7TL27</accession>
<dbReference type="PROSITE" id="PS00202">
    <property type="entry name" value="RUBREDOXIN"/>
    <property type="match status" value="1"/>
</dbReference>
<organism evidence="2 3">
    <name type="scientific">Methanoplanus endosymbiosus</name>
    <dbReference type="NCBI Taxonomy" id="33865"/>
    <lineage>
        <taxon>Archaea</taxon>
        <taxon>Methanobacteriati</taxon>
        <taxon>Methanobacteriota</taxon>
        <taxon>Stenosarchaea group</taxon>
        <taxon>Methanomicrobia</taxon>
        <taxon>Methanomicrobiales</taxon>
        <taxon>Methanomicrobiaceae</taxon>
        <taxon>Methanoplanus</taxon>
    </lineage>
</organism>
<dbReference type="KEGG" id="mend:L6E24_03855"/>
<dbReference type="Proteomes" id="UP001060368">
    <property type="component" value="Chromosome"/>
</dbReference>
<name>A0A9E7TL27_9EURY</name>
<dbReference type="AlphaFoldDB" id="A0A9E7TL27"/>
<proteinExistence type="predicted"/>
<evidence type="ECO:0000256" key="1">
    <source>
        <dbReference type="ARBA" id="ARBA00022723"/>
    </source>
</evidence>
<dbReference type="GO" id="GO:0046872">
    <property type="term" value="F:metal ion binding"/>
    <property type="evidence" value="ECO:0007669"/>
    <property type="project" value="UniProtKB-KW"/>
</dbReference>
<keyword evidence="3" id="KW-1185">Reference proteome</keyword>
<evidence type="ECO:0000313" key="3">
    <source>
        <dbReference type="Proteomes" id="UP001060368"/>
    </source>
</evidence>
<dbReference type="EMBL" id="CP096115">
    <property type="protein sequence ID" value="UUX93270.1"/>
    <property type="molecule type" value="Genomic_DNA"/>
</dbReference>
<protein>
    <submittedName>
        <fullName evidence="2">Uncharacterized protein</fullName>
    </submittedName>
</protein>
<reference evidence="2" key="1">
    <citation type="submission" date="2022-04" db="EMBL/GenBank/DDBJ databases">
        <title>Complete genome of Methanoplanus endosymbiosus DSM 3599.</title>
        <authorList>
            <person name="Chen S.-C."/>
            <person name="You Y.-T."/>
            <person name="Zhou Y.-Z."/>
            <person name="Lai M.-C."/>
        </authorList>
    </citation>
    <scope>NUCLEOTIDE SEQUENCE</scope>
    <source>
        <strain evidence="2">DSM 3599</strain>
    </source>
</reference>
<dbReference type="RefSeq" id="WP_257743409.1">
    <property type="nucleotide sequence ID" value="NZ_CP096115.1"/>
</dbReference>
<gene>
    <name evidence="2" type="ORF">L6E24_03855</name>
</gene>
<sequence length="54" mass="6266">MSKLKAPTCTNPKCDNALMNRVYIRPRHDGKQSYLPVGWWCPLCGWFVNDLPDE</sequence>
<dbReference type="GeneID" id="74306801"/>
<dbReference type="InterPro" id="IPR018527">
    <property type="entry name" value="Rubredoxin_Fe_BS"/>
</dbReference>
<evidence type="ECO:0000313" key="2">
    <source>
        <dbReference type="EMBL" id="UUX93270.1"/>
    </source>
</evidence>